<reference evidence="2 3" key="1">
    <citation type="journal article" date="2011" name="J. Bacteriol.">
        <title>Complete genome sequence of the haloaromatic acid-degrading bacterium Achromobacter xylosoxidans A8.</title>
        <authorList>
            <person name="Strnad H."/>
            <person name="Ridl J."/>
            <person name="Paces J."/>
            <person name="Kolar M."/>
            <person name="Vlcek C."/>
            <person name="Paces V."/>
        </authorList>
    </citation>
    <scope>NUCLEOTIDE SEQUENCE [LARGE SCALE GENOMIC DNA]</scope>
    <source>
        <strain evidence="2 3">A8</strain>
    </source>
</reference>
<protein>
    <recommendedName>
        <fullName evidence="4">Plasmid stabilization system family protein</fullName>
    </recommendedName>
</protein>
<dbReference type="Pfam" id="PF05016">
    <property type="entry name" value="ParE_toxin"/>
    <property type="match status" value="1"/>
</dbReference>
<dbReference type="OrthoDB" id="5405593at2"/>
<sequence>MTTKLAVKLTANFEHQLEEIEAFLTEAGMPRAFDALLDELAEVIIPNLSAFPDMGRLFLGRPQHSVEVANGAARLAKQLSALGKDAELREYVSAHYLMLYARIKNQIYLLSIRHHRQLSFDFPDRWQA</sequence>
<organism evidence="2 3">
    <name type="scientific">Achromobacter xylosoxidans (strain A8)</name>
    <dbReference type="NCBI Taxonomy" id="762376"/>
    <lineage>
        <taxon>Bacteria</taxon>
        <taxon>Pseudomonadati</taxon>
        <taxon>Pseudomonadota</taxon>
        <taxon>Betaproteobacteria</taxon>
        <taxon>Burkholderiales</taxon>
        <taxon>Alcaligenaceae</taxon>
        <taxon>Achromobacter</taxon>
    </lineage>
</organism>
<dbReference type="Gene3D" id="3.30.2310.20">
    <property type="entry name" value="RelE-like"/>
    <property type="match status" value="1"/>
</dbReference>
<dbReference type="STRING" id="762376.AXYL_02661"/>
<evidence type="ECO:0000313" key="3">
    <source>
        <dbReference type="Proteomes" id="UP000006876"/>
    </source>
</evidence>
<evidence type="ECO:0008006" key="4">
    <source>
        <dbReference type="Google" id="ProtNLM"/>
    </source>
</evidence>
<dbReference type="HOGENOM" id="CLU_153065_0_0_4"/>
<dbReference type="EMBL" id="CP002287">
    <property type="protein sequence ID" value="ADP15981.1"/>
    <property type="molecule type" value="Genomic_DNA"/>
</dbReference>
<dbReference type="PATRIC" id="fig|762376.5.peg.2667"/>
<gene>
    <name evidence="2" type="ordered locus">AXYL_02661</name>
</gene>
<evidence type="ECO:0000313" key="2">
    <source>
        <dbReference type="EMBL" id="ADP15981.1"/>
    </source>
</evidence>
<dbReference type="InterPro" id="IPR007712">
    <property type="entry name" value="RelE/ParE_toxin"/>
</dbReference>
<proteinExistence type="predicted"/>
<evidence type="ECO:0000256" key="1">
    <source>
        <dbReference type="ARBA" id="ARBA00022649"/>
    </source>
</evidence>
<keyword evidence="1" id="KW-1277">Toxin-antitoxin system</keyword>
<dbReference type="RefSeq" id="WP_013393299.1">
    <property type="nucleotide sequence ID" value="NC_014640.1"/>
</dbReference>
<accession>E3HR21</accession>
<dbReference type="AlphaFoldDB" id="E3HR21"/>
<name>E3HR21_ACHXA</name>
<dbReference type="InterPro" id="IPR035093">
    <property type="entry name" value="RelE/ParE_toxin_dom_sf"/>
</dbReference>
<dbReference type="Proteomes" id="UP000006876">
    <property type="component" value="Chromosome"/>
</dbReference>
<dbReference type="KEGG" id="axy:AXYL_02661"/>
<dbReference type="eggNOG" id="COG3668">
    <property type="taxonomic scope" value="Bacteria"/>
</dbReference>